<evidence type="ECO:0000313" key="9">
    <source>
        <dbReference type="EMBL" id="QXH85326.1"/>
    </source>
</evidence>
<dbReference type="GO" id="GO:0005886">
    <property type="term" value="C:plasma membrane"/>
    <property type="evidence" value="ECO:0007669"/>
    <property type="project" value="TreeGrafter"/>
</dbReference>
<dbReference type="RefSeq" id="WP_065872425.1">
    <property type="nucleotide sequence ID" value="NZ_CP077084.1"/>
</dbReference>
<keyword evidence="10" id="KW-1185">Reference proteome</keyword>
<dbReference type="EMBL" id="JABWQF010000047">
    <property type="protein sequence ID" value="MBC3298549.1"/>
    <property type="molecule type" value="Genomic_DNA"/>
</dbReference>
<comment type="similarity">
    <text evidence="2">Belongs to the GtrA family.</text>
</comment>
<evidence type="ECO:0000256" key="5">
    <source>
        <dbReference type="ARBA" id="ARBA00023136"/>
    </source>
</evidence>
<evidence type="ECO:0000313" key="8">
    <source>
        <dbReference type="EMBL" id="MBC3298549.1"/>
    </source>
</evidence>
<accession>A0A8I0D2L4</accession>
<dbReference type="KEGG" id="ptrt:HU722_0007605"/>
<reference evidence="9" key="2">
    <citation type="submission" date="2021-06" db="EMBL/GenBank/DDBJ databases">
        <title>Updating the genus Pseudomonas: Description of 43 new species and partition of the Pseudomonas putida group.</title>
        <authorList>
            <person name="Girard L."/>
            <person name="Lood C."/>
            <person name="Vandamme P."/>
            <person name="Rokni-Zadeh H."/>
            <person name="van Noort V."/>
            <person name="Hofte M."/>
            <person name="Lavigne R."/>
            <person name="De Mot R."/>
        </authorList>
    </citation>
    <scope>NUCLEOTIDE SEQUENCE</scope>
    <source>
        <strain evidence="9">SWRI145</strain>
    </source>
</reference>
<dbReference type="AlphaFoldDB" id="A0A8I0D2L4"/>
<evidence type="ECO:0000256" key="2">
    <source>
        <dbReference type="ARBA" id="ARBA00009399"/>
    </source>
</evidence>
<proteinExistence type="inferred from homology"/>
<dbReference type="InterPro" id="IPR007267">
    <property type="entry name" value="GtrA_DPMS_TM"/>
</dbReference>
<evidence type="ECO:0000256" key="4">
    <source>
        <dbReference type="ARBA" id="ARBA00022989"/>
    </source>
</evidence>
<keyword evidence="5 6" id="KW-0472">Membrane</keyword>
<dbReference type="Pfam" id="PF04138">
    <property type="entry name" value="GtrA_DPMS_TM"/>
    <property type="match status" value="1"/>
</dbReference>
<sequence length="128" mass="14570">MQKILRVFIRYLGAGFFATLVHFVVFVCLLPYYGPTPSTFCAAVTGALVAYCLSRHWVFVKRDCNRGRFFITATSQVLSNTLIVTLLIHWGVPAQLAQLMTMVAVTLQGFTINHFWVFKHDSKREPLQ</sequence>
<comment type="subcellular location">
    <subcellularLocation>
        <location evidence="1">Membrane</location>
        <topology evidence="1">Multi-pass membrane protein</topology>
    </subcellularLocation>
</comment>
<feature type="transmembrane region" description="Helical" evidence="6">
    <location>
        <begin position="12"/>
        <end position="33"/>
    </location>
</feature>
<reference evidence="8" key="1">
    <citation type="journal article" date="2020" name="Microorganisms">
        <title>Reliable Identification of Environmental Pseudomonas Isolates Using the rpoD Gene.</title>
        <authorList>
            <consortium name="The Broad Institute Genome Sequencing Platform"/>
            <person name="Girard L."/>
            <person name="Lood C."/>
            <person name="Rokni-Zadeh H."/>
            <person name="van Noort V."/>
            <person name="Lavigne R."/>
            <person name="De Mot R."/>
        </authorList>
    </citation>
    <scope>NUCLEOTIDE SEQUENCE [LARGE SCALE GENOMIC DNA]</scope>
    <source>
        <strain evidence="8">SWRI145</strain>
    </source>
</reference>
<keyword evidence="4 6" id="KW-1133">Transmembrane helix</keyword>
<name>A0A8I0D2L4_9PSED</name>
<evidence type="ECO:0000256" key="1">
    <source>
        <dbReference type="ARBA" id="ARBA00004141"/>
    </source>
</evidence>
<gene>
    <name evidence="9" type="ORF">HU722_0007605</name>
    <name evidence="8" type="ORF">HU722_44190</name>
</gene>
<evidence type="ECO:0000259" key="7">
    <source>
        <dbReference type="Pfam" id="PF04138"/>
    </source>
</evidence>
<dbReference type="GO" id="GO:0000271">
    <property type="term" value="P:polysaccharide biosynthetic process"/>
    <property type="evidence" value="ECO:0007669"/>
    <property type="project" value="InterPro"/>
</dbReference>
<evidence type="ECO:0000313" key="10">
    <source>
        <dbReference type="Proteomes" id="UP000615613"/>
    </source>
</evidence>
<dbReference type="InterPro" id="IPR051401">
    <property type="entry name" value="GtrA_CellWall_Glycosyl"/>
</dbReference>
<organism evidence="8">
    <name type="scientific">Pseudomonas tritici</name>
    <dbReference type="NCBI Taxonomy" id="2745518"/>
    <lineage>
        <taxon>Bacteria</taxon>
        <taxon>Pseudomonadati</taxon>
        <taxon>Pseudomonadota</taxon>
        <taxon>Gammaproteobacteria</taxon>
        <taxon>Pseudomonadales</taxon>
        <taxon>Pseudomonadaceae</taxon>
        <taxon>Pseudomonas</taxon>
    </lineage>
</organism>
<protein>
    <submittedName>
        <fullName evidence="8">GtrA family protein</fullName>
    </submittedName>
</protein>
<evidence type="ECO:0000256" key="3">
    <source>
        <dbReference type="ARBA" id="ARBA00022692"/>
    </source>
</evidence>
<feature type="transmembrane region" description="Helical" evidence="6">
    <location>
        <begin position="96"/>
        <end position="118"/>
    </location>
</feature>
<keyword evidence="3 6" id="KW-0812">Transmembrane</keyword>
<evidence type="ECO:0000256" key="6">
    <source>
        <dbReference type="SAM" id="Phobius"/>
    </source>
</evidence>
<dbReference type="EMBL" id="CP077084">
    <property type="protein sequence ID" value="QXH85326.1"/>
    <property type="molecule type" value="Genomic_DNA"/>
</dbReference>
<dbReference type="PANTHER" id="PTHR38459">
    <property type="entry name" value="PROPHAGE BACTOPRENOL-LINKED GLUCOSE TRANSLOCASE HOMOLOG"/>
    <property type="match status" value="1"/>
</dbReference>
<feature type="transmembrane region" description="Helical" evidence="6">
    <location>
        <begin position="70"/>
        <end position="90"/>
    </location>
</feature>
<dbReference type="PANTHER" id="PTHR38459:SF1">
    <property type="entry name" value="PROPHAGE BACTOPRENOL-LINKED GLUCOSE TRANSLOCASE HOMOLOG"/>
    <property type="match status" value="1"/>
</dbReference>
<feature type="transmembrane region" description="Helical" evidence="6">
    <location>
        <begin position="39"/>
        <end position="58"/>
    </location>
</feature>
<dbReference type="Proteomes" id="UP000615613">
    <property type="component" value="Chromosome"/>
</dbReference>
<feature type="domain" description="GtrA/DPMS transmembrane" evidence="7">
    <location>
        <begin position="10"/>
        <end position="118"/>
    </location>
</feature>